<evidence type="ECO:0000256" key="2">
    <source>
        <dbReference type="ARBA" id="ARBA00022491"/>
    </source>
</evidence>
<keyword evidence="4" id="KW-0507">mRNA processing</keyword>
<sequence length="267" mass="29167">MAAPLVNNFEVPSWAGKPPPGLHLDVTKDGKMIQKLMIDEKKCYFFGRNKQLCDFAIDHSSCSRVHSALVWHRHLNRPFIIDLGSTHGTFIGHIRLETRKPQQVPLDSEIHFGASTRVYIIRERPQPLGPGGLEDDGGKQMEKEGNLLGLPESETELDRSKLDIGSGVGVDAGNKRLHGMGLNTSHLYGDLPGPGGGSVLAHPFFSAGRLGIPVPNLAPDVEHEPAPPPVVPAPLPFVPEDTPKEPRKKKYAKEAWPGKKPTHSLLV</sequence>
<keyword evidence="10" id="KW-0508">mRNA splicing</keyword>
<keyword evidence="7" id="KW-0805">Transcription regulation</keyword>
<dbReference type="InterPro" id="IPR050923">
    <property type="entry name" value="Cell_Proc_Reg/RNA_Proc"/>
</dbReference>
<dbReference type="STRING" id="400727.A0A2T7NNR2"/>
<dbReference type="Gene3D" id="2.60.200.20">
    <property type="match status" value="1"/>
</dbReference>
<feature type="domain" description="FHA" evidence="15">
    <location>
        <begin position="44"/>
        <end position="96"/>
    </location>
</feature>
<organism evidence="16 17">
    <name type="scientific">Pomacea canaliculata</name>
    <name type="common">Golden apple snail</name>
    <dbReference type="NCBI Taxonomy" id="400727"/>
    <lineage>
        <taxon>Eukaryota</taxon>
        <taxon>Metazoa</taxon>
        <taxon>Spiralia</taxon>
        <taxon>Lophotrochozoa</taxon>
        <taxon>Mollusca</taxon>
        <taxon>Gastropoda</taxon>
        <taxon>Caenogastropoda</taxon>
        <taxon>Architaenioglossa</taxon>
        <taxon>Ampullarioidea</taxon>
        <taxon>Ampullariidae</taxon>
        <taxon>Pomacea</taxon>
    </lineage>
</organism>
<dbReference type="Pfam" id="PF00498">
    <property type="entry name" value="FHA"/>
    <property type="match status" value="1"/>
</dbReference>
<dbReference type="EMBL" id="PZQS01000010">
    <property type="protein sequence ID" value="PVD22786.1"/>
    <property type="molecule type" value="Genomic_DNA"/>
</dbReference>
<dbReference type="GO" id="GO:0006397">
    <property type="term" value="P:mRNA processing"/>
    <property type="evidence" value="ECO:0007669"/>
    <property type="project" value="UniProtKB-KW"/>
</dbReference>
<protein>
    <recommendedName>
        <fullName evidence="12">Nuclear inhibitor of protein phosphatase 1</fullName>
    </recommendedName>
    <alternativeName>
        <fullName evidence="13">Protein phosphatase 1 regulatory inhibitor subunit 8</fullName>
    </alternativeName>
</protein>
<dbReference type="PANTHER" id="PTHR23308">
    <property type="entry name" value="NUCLEAR INHIBITOR OF PROTEIN PHOSPHATASE-1"/>
    <property type="match status" value="1"/>
</dbReference>
<evidence type="ECO:0000256" key="10">
    <source>
        <dbReference type="ARBA" id="ARBA00023187"/>
    </source>
</evidence>
<dbReference type="InterPro" id="IPR000253">
    <property type="entry name" value="FHA_dom"/>
</dbReference>
<dbReference type="Proteomes" id="UP000245119">
    <property type="component" value="Linkage Group LG10"/>
</dbReference>
<evidence type="ECO:0000256" key="14">
    <source>
        <dbReference type="SAM" id="MobiDB-lite"/>
    </source>
</evidence>
<proteinExistence type="predicted"/>
<dbReference type="GO" id="GO:0008380">
    <property type="term" value="P:RNA splicing"/>
    <property type="evidence" value="ECO:0007669"/>
    <property type="project" value="UniProtKB-KW"/>
</dbReference>
<keyword evidence="3" id="KW-0597">Phosphoprotein</keyword>
<evidence type="ECO:0000256" key="11">
    <source>
        <dbReference type="ARBA" id="ARBA00023242"/>
    </source>
</evidence>
<evidence type="ECO:0000256" key="13">
    <source>
        <dbReference type="ARBA" id="ARBA00077703"/>
    </source>
</evidence>
<keyword evidence="5" id="KW-0747">Spliceosome</keyword>
<keyword evidence="17" id="KW-1185">Reference proteome</keyword>
<evidence type="ECO:0000259" key="15">
    <source>
        <dbReference type="PROSITE" id="PS50006"/>
    </source>
</evidence>
<dbReference type="GO" id="GO:0003723">
    <property type="term" value="F:RNA binding"/>
    <property type="evidence" value="ECO:0007669"/>
    <property type="project" value="UniProtKB-KW"/>
</dbReference>
<evidence type="ECO:0000256" key="6">
    <source>
        <dbReference type="ARBA" id="ARBA00022884"/>
    </source>
</evidence>
<reference evidence="16 17" key="1">
    <citation type="submission" date="2018-04" db="EMBL/GenBank/DDBJ databases">
        <title>The genome of golden apple snail Pomacea canaliculata provides insight into stress tolerance and invasive adaptation.</title>
        <authorList>
            <person name="Liu C."/>
            <person name="Liu B."/>
            <person name="Ren Y."/>
            <person name="Zhang Y."/>
            <person name="Wang H."/>
            <person name="Li S."/>
            <person name="Jiang F."/>
            <person name="Yin L."/>
            <person name="Zhang G."/>
            <person name="Qian W."/>
            <person name="Fan W."/>
        </authorList>
    </citation>
    <scope>NUCLEOTIDE SEQUENCE [LARGE SCALE GENOMIC DNA]</scope>
    <source>
        <strain evidence="16">SZHN2017</strain>
        <tissue evidence="16">Muscle</tissue>
    </source>
</reference>
<evidence type="ECO:0000256" key="8">
    <source>
        <dbReference type="ARBA" id="ARBA00023125"/>
    </source>
</evidence>
<keyword evidence="2" id="KW-0678">Repressor</keyword>
<accession>A0A2T7NNR2</accession>
<name>A0A2T7NNR2_POMCA</name>
<evidence type="ECO:0000256" key="3">
    <source>
        <dbReference type="ARBA" id="ARBA00022553"/>
    </source>
</evidence>
<comment type="caution">
    <text evidence="16">The sequence shown here is derived from an EMBL/GenBank/DDBJ whole genome shotgun (WGS) entry which is preliminary data.</text>
</comment>
<dbReference type="OrthoDB" id="4096268at2759"/>
<dbReference type="SMART" id="SM00240">
    <property type="entry name" value="FHA"/>
    <property type="match status" value="1"/>
</dbReference>
<gene>
    <name evidence="16" type="ORF">C0Q70_16042</name>
</gene>
<evidence type="ECO:0000313" key="17">
    <source>
        <dbReference type="Proteomes" id="UP000245119"/>
    </source>
</evidence>
<evidence type="ECO:0000256" key="1">
    <source>
        <dbReference type="ARBA" id="ARBA00004324"/>
    </source>
</evidence>
<dbReference type="PROSITE" id="PS50006">
    <property type="entry name" value="FHA_DOMAIN"/>
    <property type="match status" value="1"/>
</dbReference>
<evidence type="ECO:0000313" key="16">
    <source>
        <dbReference type="EMBL" id="PVD22786.1"/>
    </source>
</evidence>
<evidence type="ECO:0000256" key="12">
    <source>
        <dbReference type="ARBA" id="ARBA00068386"/>
    </source>
</evidence>
<comment type="subcellular location">
    <subcellularLocation>
        <location evidence="1">Nucleus speckle</location>
    </subcellularLocation>
</comment>
<keyword evidence="9" id="KW-0804">Transcription</keyword>
<feature type="region of interest" description="Disordered" evidence="14">
    <location>
        <begin position="218"/>
        <end position="267"/>
    </location>
</feature>
<keyword evidence="8" id="KW-0238">DNA-binding</keyword>
<dbReference type="FunFam" id="2.60.200.20:FF:000012">
    <property type="entry name" value="Nuclear inhibitor of protein phosphatase 1"/>
    <property type="match status" value="1"/>
</dbReference>
<dbReference type="SUPFAM" id="SSF49879">
    <property type="entry name" value="SMAD/FHA domain"/>
    <property type="match status" value="1"/>
</dbReference>
<dbReference type="AlphaFoldDB" id="A0A2T7NNR2"/>
<dbReference type="InterPro" id="IPR008984">
    <property type="entry name" value="SMAD_FHA_dom_sf"/>
</dbReference>
<evidence type="ECO:0000256" key="7">
    <source>
        <dbReference type="ARBA" id="ARBA00023015"/>
    </source>
</evidence>
<dbReference type="GO" id="GO:0005681">
    <property type="term" value="C:spliceosomal complex"/>
    <property type="evidence" value="ECO:0007669"/>
    <property type="project" value="UniProtKB-KW"/>
</dbReference>
<dbReference type="GO" id="GO:0016607">
    <property type="term" value="C:nuclear speck"/>
    <property type="evidence" value="ECO:0007669"/>
    <property type="project" value="UniProtKB-SubCell"/>
</dbReference>
<dbReference type="CDD" id="cd22674">
    <property type="entry name" value="FHA_PPP1R8"/>
    <property type="match status" value="1"/>
</dbReference>
<keyword evidence="11" id="KW-0539">Nucleus</keyword>
<feature type="compositionally biased region" description="Pro residues" evidence="14">
    <location>
        <begin position="226"/>
        <end position="237"/>
    </location>
</feature>
<evidence type="ECO:0000256" key="9">
    <source>
        <dbReference type="ARBA" id="ARBA00023163"/>
    </source>
</evidence>
<evidence type="ECO:0000256" key="5">
    <source>
        <dbReference type="ARBA" id="ARBA00022728"/>
    </source>
</evidence>
<dbReference type="GO" id="GO:0003677">
    <property type="term" value="F:DNA binding"/>
    <property type="evidence" value="ECO:0007669"/>
    <property type="project" value="UniProtKB-KW"/>
</dbReference>
<evidence type="ECO:0000256" key="4">
    <source>
        <dbReference type="ARBA" id="ARBA00022664"/>
    </source>
</evidence>
<keyword evidence="6" id="KW-0694">RNA-binding</keyword>